<evidence type="ECO:0000256" key="7">
    <source>
        <dbReference type="SAM" id="SignalP"/>
    </source>
</evidence>
<dbReference type="CDD" id="cd07331">
    <property type="entry name" value="M48C_Oma1_like"/>
    <property type="match status" value="1"/>
</dbReference>
<dbReference type="GO" id="GO:0051603">
    <property type="term" value="P:proteolysis involved in protein catabolic process"/>
    <property type="evidence" value="ECO:0007669"/>
    <property type="project" value="TreeGrafter"/>
</dbReference>
<evidence type="ECO:0000256" key="4">
    <source>
        <dbReference type="ARBA" id="ARBA00022833"/>
    </source>
</evidence>
<dbReference type="GO" id="GO:0016020">
    <property type="term" value="C:membrane"/>
    <property type="evidence" value="ECO:0007669"/>
    <property type="project" value="TreeGrafter"/>
</dbReference>
<dbReference type="AlphaFoldDB" id="A0A938BRF1"/>
<comment type="similarity">
    <text evidence="6">Belongs to the peptidase M48 family.</text>
</comment>
<dbReference type="Proteomes" id="UP000748308">
    <property type="component" value="Unassembled WGS sequence"/>
</dbReference>
<feature type="domain" description="Peptidase M48" evidence="8">
    <location>
        <begin position="72"/>
        <end position="254"/>
    </location>
</feature>
<name>A0A938BRF1_UNCEI</name>
<evidence type="ECO:0000313" key="10">
    <source>
        <dbReference type="Proteomes" id="UP000748308"/>
    </source>
</evidence>
<evidence type="ECO:0000256" key="1">
    <source>
        <dbReference type="ARBA" id="ARBA00022670"/>
    </source>
</evidence>
<comment type="caution">
    <text evidence="9">The sequence shown here is derived from an EMBL/GenBank/DDBJ whole genome shotgun (WGS) entry which is preliminary data.</text>
</comment>
<evidence type="ECO:0000256" key="3">
    <source>
        <dbReference type="ARBA" id="ARBA00022801"/>
    </source>
</evidence>
<protein>
    <submittedName>
        <fullName evidence="9">M48 family metallopeptidase</fullName>
    </submittedName>
</protein>
<evidence type="ECO:0000313" key="9">
    <source>
        <dbReference type="EMBL" id="MBM3318242.1"/>
    </source>
</evidence>
<evidence type="ECO:0000256" key="5">
    <source>
        <dbReference type="ARBA" id="ARBA00023049"/>
    </source>
</evidence>
<dbReference type="PROSITE" id="PS51257">
    <property type="entry name" value="PROKAR_LIPOPROTEIN"/>
    <property type="match status" value="1"/>
</dbReference>
<feature type="chain" id="PRO_5037620391" evidence="7">
    <location>
        <begin position="20"/>
        <end position="265"/>
    </location>
</feature>
<dbReference type="PANTHER" id="PTHR22726:SF1">
    <property type="entry name" value="METALLOENDOPEPTIDASE OMA1, MITOCHONDRIAL"/>
    <property type="match status" value="1"/>
</dbReference>
<dbReference type="InterPro" id="IPR051156">
    <property type="entry name" value="Mito/Outer_Membr_Metalloprot"/>
</dbReference>
<evidence type="ECO:0000259" key="8">
    <source>
        <dbReference type="Pfam" id="PF01435"/>
    </source>
</evidence>
<dbReference type="Gene3D" id="3.30.2010.10">
    <property type="entry name" value="Metalloproteases ('zincins'), catalytic domain"/>
    <property type="match status" value="1"/>
</dbReference>
<keyword evidence="7" id="KW-0732">Signal</keyword>
<keyword evidence="2" id="KW-0479">Metal-binding</keyword>
<keyword evidence="1 6" id="KW-0645">Protease</keyword>
<keyword evidence="4 6" id="KW-0862">Zinc</keyword>
<accession>A0A938BRF1</accession>
<organism evidence="9 10">
    <name type="scientific">Eiseniibacteriota bacterium</name>
    <dbReference type="NCBI Taxonomy" id="2212470"/>
    <lineage>
        <taxon>Bacteria</taxon>
        <taxon>Candidatus Eiseniibacteriota</taxon>
    </lineage>
</organism>
<dbReference type="GO" id="GO:0004222">
    <property type="term" value="F:metalloendopeptidase activity"/>
    <property type="evidence" value="ECO:0007669"/>
    <property type="project" value="InterPro"/>
</dbReference>
<reference evidence="9" key="1">
    <citation type="submission" date="2019-03" db="EMBL/GenBank/DDBJ databases">
        <title>Lake Tanganyika Metagenome-Assembled Genomes (MAGs).</title>
        <authorList>
            <person name="Tran P."/>
        </authorList>
    </citation>
    <scope>NUCLEOTIDE SEQUENCE</scope>
    <source>
        <strain evidence="9">M_DeepCast_400m_m2_100</strain>
    </source>
</reference>
<dbReference type="Pfam" id="PF01435">
    <property type="entry name" value="Peptidase_M48"/>
    <property type="match status" value="1"/>
</dbReference>
<gene>
    <name evidence="9" type="ORF">FJY75_10380</name>
</gene>
<comment type="cofactor">
    <cofactor evidence="6">
        <name>Zn(2+)</name>
        <dbReference type="ChEBI" id="CHEBI:29105"/>
    </cofactor>
    <text evidence="6">Binds 1 zinc ion per subunit.</text>
</comment>
<dbReference type="EMBL" id="VGIY01000300">
    <property type="protein sequence ID" value="MBM3318242.1"/>
    <property type="molecule type" value="Genomic_DNA"/>
</dbReference>
<dbReference type="InterPro" id="IPR001915">
    <property type="entry name" value="Peptidase_M48"/>
</dbReference>
<keyword evidence="3 6" id="KW-0378">Hydrolase</keyword>
<evidence type="ECO:0000256" key="2">
    <source>
        <dbReference type="ARBA" id="ARBA00022723"/>
    </source>
</evidence>
<keyword evidence="5 6" id="KW-0482">Metalloprotease</keyword>
<sequence length="265" mass="29309">MRPRFVLAGLLLAMLAASCATVPITGRRQLNLIPAPSLYALSFDQYQQFLAGQRESTNPEQTAMVRRVGTRIQQAVERFFAEQGQAARLRGYQWEFRLVESDEVNAWCMPGGKVVVYTGLLPVARDEAGLAVVVGHEIAHAVAEHGNERMSQGMVTQLGGMALDKALEQKSEQTRAVFLTVFGLGAQLGVQLPYSRLHESEADRLGLIFMAMAGYDPRSAADFWRRMAAQSGGAPPEFLSTHPSDERRVRDLEAHMPEALVYYGR</sequence>
<proteinExistence type="inferred from homology"/>
<dbReference type="PANTHER" id="PTHR22726">
    <property type="entry name" value="METALLOENDOPEPTIDASE OMA1"/>
    <property type="match status" value="1"/>
</dbReference>
<feature type="signal peptide" evidence="7">
    <location>
        <begin position="1"/>
        <end position="19"/>
    </location>
</feature>
<dbReference type="GO" id="GO:0046872">
    <property type="term" value="F:metal ion binding"/>
    <property type="evidence" value="ECO:0007669"/>
    <property type="project" value="UniProtKB-KW"/>
</dbReference>
<evidence type="ECO:0000256" key="6">
    <source>
        <dbReference type="RuleBase" id="RU003983"/>
    </source>
</evidence>